<sequence>MEDILVPLFFFASVFGFPLIRREMIHRHQMERLRGEARSESRADPVPDPALDDTPALALRLPEPQRLYALALLCRLQDAPYDRLDAPAQFVIRQARLEYLPATLRAYLNLTPGARQALTERGQPPETLLQEQLEQISRGVEDVLAADQGATRRLLTQGHFLRDRFSKGEGLREKMRA</sequence>
<dbReference type="RefSeq" id="WP_103313071.1">
    <property type="nucleotide sequence ID" value="NZ_PPPD01000001.1"/>
</dbReference>
<feature type="compositionally biased region" description="Basic and acidic residues" evidence="1">
    <location>
        <begin position="33"/>
        <end position="45"/>
    </location>
</feature>
<protein>
    <submittedName>
        <fullName evidence="2">Uncharacterized protein</fullName>
    </submittedName>
</protein>
<reference evidence="2 3" key="1">
    <citation type="submission" date="2018-01" db="EMBL/GenBank/DDBJ databases">
        <title>Deinococcus koreensis sp. nov., a radiation-resistant bacterium isolated from river water.</title>
        <authorList>
            <person name="Choi A."/>
        </authorList>
    </citation>
    <scope>NUCLEOTIDE SEQUENCE [LARGE SCALE GENOMIC DNA]</scope>
    <source>
        <strain evidence="2 3">SJW1-2</strain>
    </source>
</reference>
<dbReference type="AlphaFoldDB" id="A0A2K3V1H8"/>
<proteinExistence type="predicted"/>
<evidence type="ECO:0000313" key="2">
    <source>
        <dbReference type="EMBL" id="PNY82639.1"/>
    </source>
</evidence>
<evidence type="ECO:0000256" key="1">
    <source>
        <dbReference type="SAM" id="MobiDB-lite"/>
    </source>
</evidence>
<dbReference type="EMBL" id="PPPD01000001">
    <property type="protein sequence ID" value="PNY82639.1"/>
    <property type="molecule type" value="Genomic_DNA"/>
</dbReference>
<feature type="region of interest" description="Disordered" evidence="1">
    <location>
        <begin position="33"/>
        <end position="54"/>
    </location>
</feature>
<evidence type="ECO:0000313" key="3">
    <source>
        <dbReference type="Proteomes" id="UP000236379"/>
    </source>
</evidence>
<dbReference type="Proteomes" id="UP000236379">
    <property type="component" value="Unassembled WGS sequence"/>
</dbReference>
<accession>A0A2K3V1H8</accession>
<organism evidence="2 3">
    <name type="scientific">Deinococcus koreensis</name>
    <dbReference type="NCBI Taxonomy" id="2054903"/>
    <lineage>
        <taxon>Bacteria</taxon>
        <taxon>Thermotogati</taxon>
        <taxon>Deinococcota</taxon>
        <taxon>Deinococci</taxon>
        <taxon>Deinococcales</taxon>
        <taxon>Deinococcaceae</taxon>
        <taxon>Deinococcus</taxon>
    </lineage>
</organism>
<gene>
    <name evidence="2" type="ORF">CVO96_15915</name>
</gene>
<dbReference type="OrthoDB" id="68053at2"/>
<name>A0A2K3V1H8_9DEIO</name>
<comment type="caution">
    <text evidence="2">The sequence shown here is derived from an EMBL/GenBank/DDBJ whole genome shotgun (WGS) entry which is preliminary data.</text>
</comment>
<keyword evidence="3" id="KW-1185">Reference proteome</keyword>